<reference evidence="3" key="1">
    <citation type="submission" date="2019-03" db="EMBL/GenBank/DDBJ databases">
        <title>WGS assembly of Setaria viridis.</title>
        <authorList>
            <person name="Huang P."/>
            <person name="Jenkins J."/>
            <person name="Grimwood J."/>
            <person name="Barry K."/>
            <person name="Healey A."/>
            <person name="Mamidi S."/>
            <person name="Sreedasyam A."/>
            <person name="Shu S."/>
            <person name="Feldman M."/>
            <person name="Wu J."/>
            <person name="Yu Y."/>
            <person name="Chen C."/>
            <person name="Johnson J."/>
            <person name="Rokhsar D."/>
            <person name="Baxter I."/>
            <person name="Schmutz J."/>
            <person name="Brutnell T."/>
            <person name="Kellogg E."/>
        </authorList>
    </citation>
    <scope>NUCLEOTIDE SEQUENCE [LARGE SCALE GENOMIC DNA]</scope>
</reference>
<dbReference type="Gramene" id="TKW09041">
    <property type="protein sequence ID" value="TKW09041"/>
    <property type="gene ID" value="SEVIR_6G065200v2"/>
</dbReference>
<dbReference type="Proteomes" id="UP000298652">
    <property type="component" value="Chromosome 6"/>
</dbReference>
<keyword evidence="1" id="KW-0732">Signal</keyword>
<evidence type="ECO:0000259" key="2">
    <source>
        <dbReference type="Pfam" id="PF04043"/>
    </source>
</evidence>
<accession>A0A4U6U0T4</accession>
<dbReference type="InterPro" id="IPR006501">
    <property type="entry name" value="Pectinesterase_inhib_dom"/>
</dbReference>
<dbReference type="SUPFAM" id="SSF101148">
    <property type="entry name" value="Plant invertase/pectin methylesterase inhibitor"/>
    <property type="match status" value="1"/>
</dbReference>
<dbReference type="PANTHER" id="PTHR34838:SF9">
    <property type="entry name" value="PECTINESTERASE INHIBITOR DOMAIN-CONTAINING PROTEIN"/>
    <property type="match status" value="1"/>
</dbReference>
<dbReference type="GO" id="GO:0004857">
    <property type="term" value="F:enzyme inhibitor activity"/>
    <property type="evidence" value="ECO:0007669"/>
    <property type="project" value="InterPro"/>
</dbReference>
<dbReference type="InterPro" id="IPR035513">
    <property type="entry name" value="Invertase/methylesterase_inhib"/>
</dbReference>
<feature type="chain" id="PRO_5020386936" description="Pectinesterase inhibitor domain-containing protein" evidence="1">
    <location>
        <begin position="24"/>
        <end position="184"/>
    </location>
</feature>
<organism evidence="3 4">
    <name type="scientific">Setaria viridis</name>
    <name type="common">Green bristlegrass</name>
    <name type="synonym">Setaria italica subsp. viridis</name>
    <dbReference type="NCBI Taxonomy" id="4556"/>
    <lineage>
        <taxon>Eukaryota</taxon>
        <taxon>Viridiplantae</taxon>
        <taxon>Streptophyta</taxon>
        <taxon>Embryophyta</taxon>
        <taxon>Tracheophyta</taxon>
        <taxon>Spermatophyta</taxon>
        <taxon>Magnoliopsida</taxon>
        <taxon>Liliopsida</taxon>
        <taxon>Poales</taxon>
        <taxon>Poaceae</taxon>
        <taxon>PACMAD clade</taxon>
        <taxon>Panicoideae</taxon>
        <taxon>Panicodae</taxon>
        <taxon>Paniceae</taxon>
        <taxon>Cenchrinae</taxon>
        <taxon>Setaria</taxon>
    </lineage>
</organism>
<feature type="signal peptide" evidence="1">
    <location>
        <begin position="1"/>
        <end position="23"/>
    </location>
</feature>
<dbReference type="EMBL" id="CM016557">
    <property type="protein sequence ID" value="TKW09041.1"/>
    <property type="molecule type" value="Genomic_DNA"/>
</dbReference>
<dbReference type="Pfam" id="PF04043">
    <property type="entry name" value="PMEI"/>
    <property type="match status" value="1"/>
</dbReference>
<keyword evidence="4" id="KW-1185">Reference proteome</keyword>
<proteinExistence type="predicted"/>
<evidence type="ECO:0000313" key="4">
    <source>
        <dbReference type="Proteomes" id="UP000298652"/>
    </source>
</evidence>
<evidence type="ECO:0000313" key="3">
    <source>
        <dbReference type="EMBL" id="TKW09041.1"/>
    </source>
</evidence>
<protein>
    <recommendedName>
        <fullName evidence="2">Pectinesterase inhibitor domain-containing protein</fullName>
    </recommendedName>
</protein>
<name>A0A4U6U0T4_SETVI</name>
<dbReference type="OMA" id="GHLNGCQ"/>
<sequence length="184" mass="19683">MARAALILVAALAAAMSIVGGEACNQRDLMKWNEACLMAAGNTVELYNLCQEMLQHAPDAAEMSEYARLAARFTNRSYSGTVAAAQRLLAGGSIPAGQRPAYRHCVERYSTASAQMASVMAELASCDYGRLKQRYIDAKAAMESCGRELAAGTPLAAMNAADKAAAPLLFADRDMTGARRRRLK</sequence>
<gene>
    <name evidence="3" type="ORF">SEVIR_6G065200v2</name>
</gene>
<feature type="domain" description="Pectinesterase inhibitor" evidence="2">
    <location>
        <begin position="47"/>
        <end position="149"/>
    </location>
</feature>
<dbReference type="Gene3D" id="1.20.140.40">
    <property type="entry name" value="Invertase/pectin methylesterase inhibitor family protein"/>
    <property type="match status" value="1"/>
</dbReference>
<dbReference type="PANTHER" id="PTHR34838">
    <property type="entry name" value="OS08G0142100 PROTEIN-RELATED"/>
    <property type="match status" value="1"/>
</dbReference>
<dbReference type="AlphaFoldDB" id="A0A4U6U0T4"/>
<evidence type="ECO:0000256" key="1">
    <source>
        <dbReference type="SAM" id="SignalP"/>
    </source>
</evidence>